<dbReference type="PANTHER" id="PTHR34853">
    <property type="match status" value="1"/>
</dbReference>
<dbReference type="InterPro" id="IPR029058">
    <property type="entry name" value="AB_hydrolase_fold"/>
</dbReference>
<dbReference type="EMBL" id="CP109527">
    <property type="protein sequence ID" value="WTY39266.1"/>
    <property type="molecule type" value="Genomic_DNA"/>
</dbReference>
<keyword evidence="2" id="KW-1185">Reference proteome</keyword>
<name>A0ABZ1NHL7_9NOCA</name>
<evidence type="ECO:0000313" key="1">
    <source>
        <dbReference type="EMBL" id="WTY39266.1"/>
    </source>
</evidence>
<dbReference type="PANTHER" id="PTHR34853:SF1">
    <property type="entry name" value="LIPASE 5"/>
    <property type="match status" value="1"/>
</dbReference>
<dbReference type="InterPro" id="IPR005152">
    <property type="entry name" value="Lipase_secreted"/>
</dbReference>
<protein>
    <submittedName>
        <fullName evidence="1">Lipase family protein</fullName>
    </submittedName>
</protein>
<sequence length="427" mass="45349">MFSRRRTRQLPPPGPLTILTLRPEGTFMIARLAGTALLTAALAFPTSSAWAEDDPVIAGSVVPDADPFYVPPSDLASYRDGELVAGREVAARLGMPLRAWQLAYRTNDSHGAPELAVTTVLVPTAPWTGFGPRPVVSAQLPEDATGTRCAPSYGIVTGTVQSAEPVAHMLARGWVVAVPDFEGPKSAFFTGPQSAHAVLDGIRAVGQFAPAGVGPDAIWGLDGYSGGAAATGWAAQLQPSYAPELTFAGAAIGGLPADLNAITAYFDGGIFSGYNFGILVAFQREFPEAGIDSLLDERGRAALIEAGDACVNDLQYRFAFRRLADYSHVVDPLRDPRLANVLRDNSLGATAPTMPIYSYHVLTDEIIPVGQADSLIARWRDAGTTIVTVRDLIDEHGFYSLRRMPDAQNFLQDRIAAVATENDGPGS</sequence>
<evidence type="ECO:0000313" key="2">
    <source>
        <dbReference type="Proteomes" id="UP001621418"/>
    </source>
</evidence>
<dbReference type="RefSeq" id="WP_405151231.1">
    <property type="nucleotide sequence ID" value="NZ_CP109527.1"/>
</dbReference>
<dbReference type="SUPFAM" id="SSF53474">
    <property type="entry name" value="alpha/beta-Hydrolases"/>
    <property type="match status" value="1"/>
</dbReference>
<gene>
    <name evidence="1" type="ORF">OG308_16245</name>
</gene>
<organism evidence="1 2">
    <name type="scientific">Nocardia salmonicida</name>
    <dbReference type="NCBI Taxonomy" id="53431"/>
    <lineage>
        <taxon>Bacteria</taxon>
        <taxon>Bacillati</taxon>
        <taxon>Actinomycetota</taxon>
        <taxon>Actinomycetes</taxon>
        <taxon>Mycobacteriales</taxon>
        <taxon>Nocardiaceae</taxon>
        <taxon>Nocardia</taxon>
    </lineage>
</organism>
<dbReference type="Gene3D" id="1.10.260.130">
    <property type="match status" value="1"/>
</dbReference>
<dbReference type="Proteomes" id="UP001621418">
    <property type="component" value="Chromosome"/>
</dbReference>
<reference evidence="1 2" key="1">
    <citation type="submission" date="2022-10" db="EMBL/GenBank/DDBJ databases">
        <title>The complete genomes of actinobacterial strains from the NBC collection.</title>
        <authorList>
            <person name="Joergensen T.S."/>
            <person name="Alvarez Arevalo M."/>
            <person name="Sterndorff E.B."/>
            <person name="Faurdal D."/>
            <person name="Vuksanovic O."/>
            <person name="Mourched A.-S."/>
            <person name="Charusanti P."/>
            <person name="Shaw S."/>
            <person name="Blin K."/>
            <person name="Weber T."/>
        </authorList>
    </citation>
    <scope>NUCLEOTIDE SEQUENCE [LARGE SCALE GENOMIC DNA]</scope>
    <source>
        <strain evidence="1 2">NBC_01413</strain>
    </source>
</reference>
<dbReference type="Gene3D" id="3.40.50.1820">
    <property type="entry name" value="alpha/beta hydrolase"/>
    <property type="match status" value="1"/>
</dbReference>
<accession>A0ABZ1NHL7</accession>
<proteinExistence type="predicted"/>
<dbReference type="PIRSF" id="PIRSF029171">
    <property type="entry name" value="Esterase_LipA"/>
    <property type="match status" value="1"/>
</dbReference>
<dbReference type="Pfam" id="PF03583">
    <property type="entry name" value="LIP"/>
    <property type="match status" value="1"/>
</dbReference>